<reference evidence="2" key="1">
    <citation type="submission" date="2017-01" db="EMBL/GenBank/DDBJ databases">
        <title>Genome Analysis of Deinococcus marmoris KOPRI26562.</title>
        <authorList>
            <person name="Kim J.H."/>
            <person name="Oh H.-M."/>
        </authorList>
    </citation>
    <scope>NUCLEOTIDE SEQUENCE [LARGE SCALE GENOMIC DNA]</scope>
    <source>
        <strain evidence="2">PAMC 26633</strain>
    </source>
</reference>
<name>A0A226WW87_CABSO</name>
<proteinExistence type="predicted"/>
<evidence type="ECO:0000313" key="2">
    <source>
        <dbReference type="Proteomes" id="UP000214720"/>
    </source>
</evidence>
<dbReference type="AlphaFoldDB" id="A0A226WW87"/>
<accession>A0A226WW87</accession>
<organism evidence="1 2">
    <name type="scientific">Caballeronia sordidicola</name>
    <name type="common">Burkholderia sordidicola</name>
    <dbReference type="NCBI Taxonomy" id="196367"/>
    <lineage>
        <taxon>Bacteria</taxon>
        <taxon>Pseudomonadati</taxon>
        <taxon>Pseudomonadota</taxon>
        <taxon>Betaproteobacteria</taxon>
        <taxon>Burkholderiales</taxon>
        <taxon>Burkholderiaceae</taxon>
        <taxon>Caballeronia</taxon>
    </lineage>
</organism>
<dbReference type="EMBL" id="MTHB01000174">
    <property type="protein sequence ID" value="OXC75442.1"/>
    <property type="molecule type" value="Genomic_DNA"/>
</dbReference>
<sequence length="229" mass="26306">MNDPRRIRRGRVNVEREVLRGAAGCARSRVRLRSRNVMRTVGQRNGWLERPVAPLIHRGRANFLAVVHHVHDVARHALACDHRIVVVGRTMCRNGALDWANVVRHRANARRRRNAGVNLEREVTRRQARCARSRVRLRSRNVMRTVSQRNGRLERPVARRHHCGRANFSALVHYVHDVTRHALTSNHRIVVVGRTVDSDRSRDRANIVRHTTNSRYGNCAGIHVEGPIA</sequence>
<dbReference type="Proteomes" id="UP000214720">
    <property type="component" value="Unassembled WGS sequence"/>
</dbReference>
<evidence type="ECO:0000313" key="1">
    <source>
        <dbReference type="EMBL" id="OXC75442.1"/>
    </source>
</evidence>
<gene>
    <name evidence="1" type="ORF">BSU04_26890</name>
</gene>
<comment type="caution">
    <text evidence="1">The sequence shown here is derived from an EMBL/GenBank/DDBJ whole genome shotgun (WGS) entry which is preliminary data.</text>
</comment>
<protein>
    <submittedName>
        <fullName evidence="1">Uncharacterized protein</fullName>
    </submittedName>
</protein>